<dbReference type="GO" id="GO:2000028">
    <property type="term" value="P:regulation of photoperiodism, flowering"/>
    <property type="evidence" value="ECO:0007669"/>
    <property type="project" value="InterPro"/>
</dbReference>
<dbReference type="EMBL" id="GISG01219362">
    <property type="protein sequence ID" value="MBA4663119.1"/>
    <property type="molecule type" value="Transcribed_RNA"/>
</dbReference>
<feature type="compositionally biased region" description="Basic and acidic residues" evidence="1">
    <location>
        <begin position="628"/>
        <end position="639"/>
    </location>
</feature>
<feature type="region of interest" description="Disordered" evidence="1">
    <location>
        <begin position="615"/>
        <end position="639"/>
    </location>
</feature>
<reference evidence="2" key="2">
    <citation type="submission" date="2020-07" db="EMBL/GenBank/DDBJ databases">
        <authorList>
            <person name="Vera ALvarez R."/>
            <person name="Arias-Moreno D.M."/>
            <person name="Jimenez-Jacinto V."/>
            <person name="Jimenez-Bremont J.F."/>
            <person name="Swaminathan K."/>
            <person name="Moose S.P."/>
            <person name="Guerrero-Gonzalez M.L."/>
            <person name="Marino-Ramirez L."/>
            <person name="Landsman D."/>
            <person name="Rodriguez-Kessler M."/>
            <person name="Delgado-Sanchez P."/>
        </authorList>
    </citation>
    <scope>NUCLEOTIDE SEQUENCE</scope>
    <source>
        <tissue evidence="2">Cladode</tissue>
    </source>
</reference>
<feature type="region of interest" description="Disordered" evidence="1">
    <location>
        <begin position="1"/>
        <end position="34"/>
    </location>
</feature>
<dbReference type="AlphaFoldDB" id="A0A7C9AA06"/>
<proteinExistence type="predicted"/>
<protein>
    <submittedName>
        <fullName evidence="2">Uncharacterized protein</fullName>
    </submittedName>
</protein>
<dbReference type="PANTHER" id="PTHR34281">
    <property type="entry name" value="PROTEIN EARLY FLOWERING 3"/>
    <property type="match status" value="1"/>
</dbReference>
<organism evidence="2">
    <name type="scientific">Opuntia streptacantha</name>
    <name type="common">Prickly pear cactus</name>
    <name type="synonym">Opuntia cardona</name>
    <dbReference type="NCBI Taxonomy" id="393608"/>
    <lineage>
        <taxon>Eukaryota</taxon>
        <taxon>Viridiplantae</taxon>
        <taxon>Streptophyta</taxon>
        <taxon>Embryophyta</taxon>
        <taxon>Tracheophyta</taxon>
        <taxon>Spermatophyta</taxon>
        <taxon>Magnoliopsida</taxon>
        <taxon>eudicotyledons</taxon>
        <taxon>Gunneridae</taxon>
        <taxon>Pentapetalae</taxon>
        <taxon>Caryophyllales</taxon>
        <taxon>Cactineae</taxon>
        <taxon>Cactaceae</taxon>
        <taxon>Opuntioideae</taxon>
        <taxon>Opuntia</taxon>
    </lineage>
</organism>
<reference evidence="2" key="1">
    <citation type="journal article" date="2013" name="J. Plant Res.">
        <title>Effect of fungi and light on seed germination of three Opuntia species from semiarid lands of central Mexico.</title>
        <authorList>
            <person name="Delgado-Sanchez P."/>
            <person name="Jimenez-Bremont J.F."/>
            <person name="Guerrero-Gonzalez Mde L."/>
            <person name="Flores J."/>
        </authorList>
    </citation>
    <scope>NUCLEOTIDE SEQUENCE</scope>
    <source>
        <tissue evidence="2">Cladode</tissue>
    </source>
</reference>
<evidence type="ECO:0000313" key="2">
    <source>
        <dbReference type="EMBL" id="MBA4663119.1"/>
    </source>
</evidence>
<sequence>MRRREGNAKFMGPPMFPRLHVNDTEKGGPRAPPRNKMALYEQLTIHSQSCNSGSGVTPTLNPNNNNIGSDPFTSRNQGIDCERRMHLPMDQRSLLSSYSHNELQGTGVVDLSNQPAQMEQGVKTAQKDDPVVHIFSQHRVGQCTVSIHNSGDGGRLLNNGDKKADHSVGDVVARQHGINQGRTLRVSDAPKRYLEISKREKDGVQRGQDKCSLSSSEEIEVCLCQHLGNGLPAVETRFGEGGSDPPMESTQKDISLSLVDNSCIGYGSGDVNGIDNEMRMIDDCSLEMENVERADDMSETSILDSASALDISAEDVVGIIGVKNFLRARSAIVNQQRVLAAQVFELHRLMKVQGLIAGSPCLLLKDSAFIDKTPKDSNMKIYSPEFAATAFAHTTNKNDDPKDPNDKCQCTAENAVSKAPPVLAPKSSPPVNTDPEMNSWSFHQPASHQWLVPMMCPSQGLVYKPCPAPGFMSPVLGGYGPLGSTPAVDNLMNPAYGMPLGVHYGGQGYFHPYGMPIISSSASGPVMDQMTKFFQDDPHGQIGQPGGVSAKSSSNRPIKKDGTNMPGAKAGDLQRNTAISPSHPAQMPGAAHLTKGGDALPVSPVSIVTGVSLGAPSTEKSARVIRVVPRDRGSTRESAARIFQSIQKERQQQGSS</sequence>
<accession>A0A7C9AA06</accession>
<dbReference type="InterPro" id="IPR039319">
    <property type="entry name" value="ELF3-like"/>
</dbReference>
<feature type="region of interest" description="Disordered" evidence="1">
    <location>
        <begin position="535"/>
        <end position="596"/>
    </location>
</feature>
<dbReference type="PANTHER" id="PTHR34281:SF2">
    <property type="entry name" value="PROTEIN EARLY FLOWERING 3"/>
    <property type="match status" value="1"/>
</dbReference>
<name>A0A7C9AA06_OPUST</name>
<evidence type="ECO:0000256" key="1">
    <source>
        <dbReference type="SAM" id="MobiDB-lite"/>
    </source>
</evidence>